<evidence type="ECO:0000313" key="9">
    <source>
        <dbReference type="Proteomes" id="UP001154282"/>
    </source>
</evidence>
<gene>
    <name evidence="8" type="ORF">LITE_LOCUS2374</name>
</gene>
<dbReference type="GO" id="GO:0005576">
    <property type="term" value="C:extracellular region"/>
    <property type="evidence" value="ECO:0007669"/>
    <property type="project" value="UniProtKB-SubCell"/>
</dbReference>
<keyword evidence="4" id="KW-0732">Signal</keyword>
<organism evidence="8 9">
    <name type="scientific">Linum tenue</name>
    <dbReference type="NCBI Taxonomy" id="586396"/>
    <lineage>
        <taxon>Eukaryota</taxon>
        <taxon>Viridiplantae</taxon>
        <taxon>Streptophyta</taxon>
        <taxon>Embryophyta</taxon>
        <taxon>Tracheophyta</taxon>
        <taxon>Spermatophyta</taxon>
        <taxon>Magnoliopsida</taxon>
        <taxon>eudicotyledons</taxon>
        <taxon>Gunneridae</taxon>
        <taxon>Pentapetalae</taxon>
        <taxon>rosids</taxon>
        <taxon>fabids</taxon>
        <taxon>Malpighiales</taxon>
        <taxon>Linaceae</taxon>
        <taxon>Linum</taxon>
    </lineage>
</organism>
<protein>
    <recommendedName>
        <fullName evidence="10">GDSL esterase/lipase</fullName>
    </recommendedName>
</protein>
<keyword evidence="7" id="KW-0443">Lipid metabolism</keyword>
<dbReference type="AlphaFoldDB" id="A0AAV0H385"/>
<evidence type="ECO:0000256" key="3">
    <source>
        <dbReference type="ARBA" id="ARBA00022525"/>
    </source>
</evidence>
<dbReference type="PANTHER" id="PTHR45650">
    <property type="entry name" value="GDSL-LIKE LIPASE/ACYLHYDROLASE-RELATED"/>
    <property type="match status" value="1"/>
</dbReference>
<reference evidence="8" key="1">
    <citation type="submission" date="2022-08" db="EMBL/GenBank/DDBJ databases">
        <authorList>
            <person name="Gutierrez-Valencia J."/>
        </authorList>
    </citation>
    <scope>NUCLEOTIDE SEQUENCE</scope>
</reference>
<dbReference type="InterPro" id="IPR036514">
    <property type="entry name" value="SGNH_hydro_sf"/>
</dbReference>
<evidence type="ECO:0000256" key="6">
    <source>
        <dbReference type="ARBA" id="ARBA00022963"/>
    </source>
</evidence>
<evidence type="ECO:0008006" key="10">
    <source>
        <dbReference type="Google" id="ProtNLM"/>
    </source>
</evidence>
<proteinExistence type="inferred from homology"/>
<dbReference type="GO" id="GO:0016787">
    <property type="term" value="F:hydrolase activity"/>
    <property type="evidence" value="ECO:0007669"/>
    <property type="project" value="UniProtKB-KW"/>
</dbReference>
<evidence type="ECO:0000256" key="1">
    <source>
        <dbReference type="ARBA" id="ARBA00004613"/>
    </source>
</evidence>
<evidence type="ECO:0000313" key="8">
    <source>
        <dbReference type="EMBL" id="CAI0379739.1"/>
    </source>
</evidence>
<dbReference type="Gene3D" id="3.40.50.1110">
    <property type="entry name" value="SGNH hydrolase"/>
    <property type="match status" value="1"/>
</dbReference>
<evidence type="ECO:0000256" key="5">
    <source>
        <dbReference type="ARBA" id="ARBA00022801"/>
    </source>
</evidence>
<accession>A0AAV0H385</accession>
<comment type="caution">
    <text evidence="8">The sequence shown here is derived from an EMBL/GenBank/DDBJ whole genome shotgun (WGS) entry which is preliminary data.</text>
</comment>
<dbReference type="InterPro" id="IPR051238">
    <property type="entry name" value="GDSL_esterase/lipase"/>
</dbReference>
<evidence type="ECO:0000256" key="2">
    <source>
        <dbReference type="ARBA" id="ARBA00008668"/>
    </source>
</evidence>
<dbReference type="EMBL" id="CAMGYJ010000002">
    <property type="protein sequence ID" value="CAI0379739.1"/>
    <property type="molecule type" value="Genomic_DNA"/>
</dbReference>
<keyword evidence="3" id="KW-0964">Secreted</keyword>
<sequence>MQQGSEGEMVPAVYVFGDSLVDVGNNNHLPVSLAKADFPHNGMDFPTNKPTGRFSNGKNAADWLGKLSISIVFHPSFHIFPISQPS</sequence>
<comment type="similarity">
    <text evidence="2">Belongs to the 'GDSL' lipolytic enzyme family.</text>
</comment>
<keyword evidence="9" id="KW-1185">Reference proteome</keyword>
<evidence type="ECO:0000256" key="4">
    <source>
        <dbReference type="ARBA" id="ARBA00022729"/>
    </source>
</evidence>
<comment type="subcellular location">
    <subcellularLocation>
        <location evidence="1">Secreted</location>
    </subcellularLocation>
</comment>
<keyword evidence="5" id="KW-0378">Hydrolase</keyword>
<dbReference type="Proteomes" id="UP001154282">
    <property type="component" value="Unassembled WGS sequence"/>
</dbReference>
<evidence type="ECO:0000256" key="7">
    <source>
        <dbReference type="ARBA" id="ARBA00023098"/>
    </source>
</evidence>
<name>A0AAV0H385_9ROSI</name>
<dbReference type="GO" id="GO:0016042">
    <property type="term" value="P:lipid catabolic process"/>
    <property type="evidence" value="ECO:0007669"/>
    <property type="project" value="UniProtKB-KW"/>
</dbReference>
<keyword evidence="6" id="KW-0442">Lipid degradation</keyword>